<dbReference type="CDD" id="cd02440">
    <property type="entry name" value="AdoMet_MTases"/>
    <property type="match status" value="1"/>
</dbReference>
<dbReference type="InterPro" id="IPR029063">
    <property type="entry name" value="SAM-dependent_MTases_sf"/>
</dbReference>
<keyword evidence="1 4" id="KW-0489">Methyltransferase</keyword>
<dbReference type="Pfam" id="PF05958">
    <property type="entry name" value="tRNA_U5-meth_tr"/>
    <property type="match status" value="1"/>
</dbReference>
<dbReference type="SUPFAM" id="SSF50249">
    <property type="entry name" value="Nucleic acid-binding proteins"/>
    <property type="match status" value="1"/>
</dbReference>
<keyword evidence="3 4" id="KW-0949">S-adenosyl-L-methionine</keyword>
<feature type="binding site" evidence="4">
    <location>
        <position position="273"/>
    </location>
    <ligand>
        <name>S-adenosyl-L-methionine</name>
        <dbReference type="ChEBI" id="CHEBI:59789"/>
    </ligand>
</feature>
<dbReference type="PANTHER" id="PTHR11061:SF30">
    <property type="entry name" value="TRNA (URACIL(54)-C(5))-METHYLTRANSFERASE"/>
    <property type="match status" value="1"/>
</dbReference>
<dbReference type="PROSITE" id="PS51687">
    <property type="entry name" value="SAM_MT_RNA_M5U"/>
    <property type="match status" value="1"/>
</dbReference>
<evidence type="ECO:0000313" key="6">
    <source>
        <dbReference type="EMBL" id="TCU60610.1"/>
    </source>
</evidence>
<dbReference type="GO" id="GO:0070041">
    <property type="term" value="F:rRNA (uridine-C5-)-methyltransferase activity"/>
    <property type="evidence" value="ECO:0007669"/>
    <property type="project" value="TreeGrafter"/>
</dbReference>
<dbReference type="InterPro" id="IPR012340">
    <property type="entry name" value="NA-bd_OB-fold"/>
</dbReference>
<evidence type="ECO:0000256" key="2">
    <source>
        <dbReference type="ARBA" id="ARBA00022679"/>
    </source>
</evidence>
<feature type="binding site" evidence="4">
    <location>
        <position position="371"/>
    </location>
    <ligand>
        <name>S-adenosyl-L-methionine</name>
        <dbReference type="ChEBI" id="CHEBI:59789"/>
    </ligand>
</feature>
<protein>
    <submittedName>
        <fullName evidence="6">23S rRNA (Uracil1939-C5)-methyltransferase</fullName>
    </submittedName>
</protein>
<dbReference type="PROSITE" id="PS01230">
    <property type="entry name" value="TRMA_1"/>
    <property type="match status" value="1"/>
</dbReference>
<proteinExistence type="inferred from homology"/>
<feature type="binding site" evidence="4">
    <location>
        <position position="302"/>
    </location>
    <ligand>
        <name>S-adenosyl-L-methionine</name>
        <dbReference type="ChEBI" id="CHEBI:59789"/>
    </ligand>
</feature>
<dbReference type="PROSITE" id="PS01231">
    <property type="entry name" value="TRMA_2"/>
    <property type="match status" value="1"/>
</dbReference>
<evidence type="ECO:0000256" key="5">
    <source>
        <dbReference type="PROSITE-ProRule" id="PRU10015"/>
    </source>
</evidence>
<evidence type="ECO:0000256" key="3">
    <source>
        <dbReference type="ARBA" id="ARBA00022691"/>
    </source>
</evidence>
<dbReference type="Proteomes" id="UP000295773">
    <property type="component" value="Unassembled WGS sequence"/>
</dbReference>
<dbReference type="Gene3D" id="2.40.50.140">
    <property type="entry name" value="Nucleic acid-binding proteins"/>
    <property type="match status" value="1"/>
</dbReference>
<feature type="active site" description="Nucleophile" evidence="4">
    <location>
        <position position="398"/>
    </location>
</feature>
<dbReference type="FunFam" id="3.40.50.150:FF:000009">
    <property type="entry name" value="23S rRNA (Uracil(1939)-C(5))-methyltransferase RlmD"/>
    <property type="match status" value="1"/>
</dbReference>
<dbReference type="SUPFAM" id="SSF53335">
    <property type="entry name" value="S-adenosyl-L-methionine-dependent methyltransferases"/>
    <property type="match status" value="1"/>
</dbReference>
<dbReference type="InterPro" id="IPR030391">
    <property type="entry name" value="MeTrfase_TrmA_CS"/>
</dbReference>
<keyword evidence="2 4" id="KW-0808">Transferase</keyword>
<dbReference type="FunFam" id="2.40.50.1070:FF:000003">
    <property type="entry name" value="23S rRNA (Uracil-5-)-methyltransferase RumA"/>
    <property type="match status" value="1"/>
</dbReference>
<name>A0A4R3TG99_9FIRM</name>
<comment type="caution">
    <text evidence="6">The sequence shown here is derived from an EMBL/GenBank/DDBJ whole genome shotgun (WGS) entry which is preliminary data.</text>
</comment>
<dbReference type="InterPro" id="IPR030390">
    <property type="entry name" value="MeTrfase_TrmA_AS"/>
</dbReference>
<evidence type="ECO:0000256" key="4">
    <source>
        <dbReference type="PROSITE-ProRule" id="PRU01024"/>
    </source>
</evidence>
<accession>A0A4R3TG99</accession>
<gene>
    <name evidence="6" type="ORF">EDD61_106120</name>
</gene>
<sequence length="443" mass="49396">MKKNEHVFGVCSGYTSDGHGVVKIDGFPLFVKGMMNKESGELVVTLVKKSYGFARLLKLDKVNEERVSPACPIAKQCGGCQLQHMSYKEQLAFKKQKVQDVIERIAKLDVQVEDVLGMTQPDHYRNKGQIPVGVVKGQVVTGFYRINSNTIIDTDSCGIQSVKINAVLQTMRSLFKKYGNAGVFRHLLIKHAFVTGEVMVVWIVRQKKFAHREEMVQELVQTIPEIKSVVLNLNTREDNVILGKQEEVLYGESFITDEINGLKFHISAKSFYQVNPVQTKVLYGKALEFCDLKGNETVIDLYCGVGTISMFLAQKAGKVIGIEIVEQAVRDARENAALNGLNNVEFVCSDAAAYAKKMSEQGGRADVVVVDPPRKGCDQVTLDSIVQMAPERLVYVSCDPATLARDLRILEGKGYRVEVVQPVDMFPWTHHVECVVSMSWAEK</sequence>
<dbReference type="InterPro" id="IPR010280">
    <property type="entry name" value="U5_MeTrfase_fam"/>
</dbReference>
<dbReference type="Gene3D" id="3.40.50.150">
    <property type="entry name" value="Vaccinia Virus protein VP39"/>
    <property type="match status" value="1"/>
</dbReference>
<dbReference type="NCBIfam" id="TIGR00479">
    <property type="entry name" value="rumA"/>
    <property type="match status" value="1"/>
</dbReference>
<dbReference type="PANTHER" id="PTHR11061">
    <property type="entry name" value="RNA M5U METHYLTRANSFERASE"/>
    <property type="match status" value="1"/>
</dbReference>
<dbReference type="EMBL" id="SMBP01000006">
    <property type="protein sequence ID" value="TCU60610.1"/>
    <property type="molecule type" value="Genomic_DNA"/>
</dbReference>
<dbReference type="RefSeq" id="WP_132224389.1">
    <property type="nucleotide sequence ID" value="NZ_JANKBG010000005.1"/>
</dbReference>
<evidence type="ECO:0000313" key="7">
    <source>
        <dbReference type="Proteomes" id="UP000295773"/>
    </source>
</evidence>
<feature type="binding site" evidence="4">
    <location>
        <position position="323"/>
    </location>
    <ligand>
        <name>S-adenosyl-L-methionine</name>
        <dbReference type="ChEBI" id="CHEBI:59789"/>
    </ligand>
</feature>
<evidence type="ECO:0000256" key="1">
    <source>
        <dbReference type="ARBA" id="ARBA00022603"/>
    </source>
</evidence>
<dbReference type="Gene3D" id="2.40.50.1070">
    <property type="match status" value="1"/>
</dbReference>
<dbReference type="GO" id="GO:0070475">
    <property type="term" value="P:rRNA base methylation"/>
    <property type="evidence" value="ECO:0007669"/>
    <property type="project" value="TreeGrafter"/>
</dbReference>
<organism evidence="6 7">
    <name type="scientific">Longicatena caecimuris</name>
    <dbReference type="NCBI Taxonomy" id="1796635"/>
    <lineage>
        <taxon>Bacteria</taxon>
        <taxon>Bacillati</taxon>
        <taxon>Bacillota</taxon>
        <taxon>Erysipelotrichia</taxon>
        <taxon>Erysipelotrichales</taxon>
        <taxon>Erysipelotrichaceae</taxon>
        <taxon>Longicatena</taxon>
    </lineage>
</organism>
<keyword evidence="7" id="KW-1185">Reference proteome</keyword>
<dbReference type="AlphaFoldDB" id="A0A4R3TG99"/>
<comment type="similarity">
    <text evidence="4">Belongs to the class I-like SAM-binding methyltransferase superfamily. RNA M5U methyltransferase family.</text>
</comment>
<reference evidence="6 7" key="1">
    <citation type="submission" date="2019-03" db="EMBL/GenBank/DDBJ databases">
        <title>Genomic Encyclopedia of Type Strains, Phase IV (KMG-IV): sequencing the most valuable type-strain genomes for metagenomic binning, comparative biology and taxonomic classification.</title>
        <authorList>
            <person name="Goeker M."/>
        </authorList>
    </citation>
    <scope>NUCLEOTIDE SEQUENCE [LARGE SCALE GENOMIC DNA]</scope>
    <source>
        <strain evidence="6 7">DSM 29481</strain>
    </source>
</reference>
<feature type="active site" evidence="5">
    <location>
        <position position="398"/>
    </location>
</feature>